<dbReference type="GO" id="GO:0008199">
    <property type="term" value="F:ferric iron binding"/>
    <property type="evidence" value="ECO:0007669"/>
    <property type="project" value="InterPro"/>
</dbReference>
<dbReference type="GO" id="GO:0004322">
    <property type="term" value="F:ferroxidase activity"/>
    <property type="evidence" value="ECO:0007669"/>
    <property type="project" value="TreeGrafter"/>
</dbReference>
<protein>
    <recommendedName>
        <fullName evidence="7">Ferritin</fullName>
        <ecNumber evidence="7">1.16.3.2</ecNumber>
    </recommendedName>
</protein>
<dbReference type="EC" id="1.16.3.2" evidence="7"/>
<dbReference type="GO" id="GO:0008198">
    <property type="term" value="F:ferrous iron binding"/>
    <property type="evidence" value="ECO:0007669"/>
    <property type="project" value="TreeGrafter"/>
</dbReference>
<dbReference type="GO" id="GO:0042802">
    <property type="term" value="F:identical protein binding"/>
    <property type="evidence" value="ECO:0007669"/>
    <property type="project" value="UniProtKB-ARBA"/>
</dbReference>
<dbReference type="InterPro" id="IPR041719">
    <property type="entry name" value="Ferritin_prok"/>
</dbReference>
<feature type="binding site" evidence="6">
    <location>
        <position position="127"/>
    </location>
    <ligand>
        <name>Fe cation</name>
        <dbReference type="ChEBI" id="CHEBI:24875"/>
        <label>1</label>
    </ligand>
</feature>
<name>A0A3D3TPM6_9BACT</name>
<dbReference type="GO" id="GO:0005829">
    <property type="term" value="C:cytosol"/>
    <property type="evidence" value="ECO:0007669"/>
    <property type="project" value="TreeGrafter"/>
</dbReference>
<evidence type="ECO:0000256" key="7">
    <source>
        <dbReference type="RuleBase" id="RU361145"/>
    </source>
</evidence>
<sequence>MITARMEKEINAQIKAEFESAFIYMGMAAWAHKNGYFGTENFMWKQAKEEEGHAMKFIDYLKDVDATVEIPGIEKPTISYKSILDVFEKGLEHEKYITSRINNLVTISDEDGDYATNDFLQWYVTEQVEEEKTFRNIVKRLKMVGDHVNGIFMIDSKLEER</sequence>
<reference evidence="9 10" key="1">
    <citation type="journal article" date="2018" name="Nat. Biotechnol.">
        <title>A standardized bacterial taxonomy based on genome phylogeny substantially revises the tree of life.</title>
        <authorList>
            <person name="Parks D.H."/>
            <person name="Chuvochina M."/>
            <person name="Waite D.W."/>
            <person name="Rinke C."/>
            <person name="Skarshewski A."/>
            <person name="Chaumeil P.A."/>
            <person name="Hugenholtz P."/>
        </authorList>
    </citation>
    <scope>NUCLEOTIDE SEQUENCE [LARGE SCALE GENOMIC DNA]</scope>
    <source>
        <strain evidence="9">UBA9905</strain>
    </source>
</reference>
<dbReference type="InterPro" id="IPR009078">
    <property type="entry name" value="Ferritin-like_SF"/>
</dbReference>
<feature type="binding site" evidence="6">
    <location>
        <position position="94"/>
    </location>
    <ligand>
        <name>Fe cation</name>
        <dbReference type="ChEBI" id="CHEBI:24875"/>
        <label>1</label>
    </ligand>
</feature>
<evidence type="ECO:0000256" key="6">
    <source>
        <dbReference type="PIRSR" id="PIRSR601519-1"/>
    </source>
</evidence>
<feature type="binding site" evidence="6">
    <location>
        <position position="53"/>
    </location>
    <ligand>
        <name>Fe cation</name>
        <dbReference type="ChEBI" id="CHEBI:24875"/>
        <label>1</label>
    </ligand>
</feature>
<dbReference type="InterPro" id="IPR009040">
    <property type="entry name" value="Ferritin-like_diiron"/>
</dbReference>
<dbReference type="InterPro" id="IPR012347">
    <property type="entry name" value="Ferritin-like"/>
</dbReference>
<feature type="binding site" evidence="6">
    <location>
        <position position="50"/>
    </location>
    <ligand>
        <name>Fe cation</name>
        <dbReference type="ChEBI" id="CHEBI:24875"/>
        <label>1</label>
    </ligand>
</feature>
<dbReference type="PANTHER" id="PTHR11431">
    <property type="entry name" value="FERRITIN"/>
    <property type="match status" value="1"/>
</dbReference>
<keyword evidence="7" id="KW-0963">Cytoplasm</keyword>
<evidence type="ECO:0000259" key="8">
    <source>
        <dbReference type="PROSITE" id="PS50905"/>
    </source>
</evidence>
<keyword evidence="2 7" id="KW-0409">Iron storage</keyword>
<dbReference type="Proteomes" id="UP000264215">
    <property type="component" value="Unassembled WGS sequence"/>
</dbReference>
<evidence type="ECO:0000256" key="4">
    <source>
        <dbReference type="ARBA" id="ARBA00023002"/>
    </source>
</evidence>
<dbReference type="InterPro" id="IPR001519">
    <property type="entry name" value="Ferritin"/>
</dbReference>
<dbReference type="CDD" id="cd01055">
    <property type="entry name" value="Nonheme_Ferritin"/>
    <property type="match status" value="1"/>
</dbReference>
<dbReference type="SUPFAM" id="SSF47240">
    <property type="entry name" value="Ferritin-like"/>
    <property type="match status" value="1"/>
</dbReference>
<feature type="domain" description="Ferritin-like diiron" evidence="8">
    <location>
        <begin position="1"/>
        <end position="145"/>
    </location>
</feature>
<evidence type="ECO:0000256" key="5">
    <source>
        <dbReference type="ARBA" id="ARBA00023004"/>
    </source>
</evidence>
<evidence type="ECO:0000313" key="10">
    <source>
        <dbReference type="Proteomes" id="UP000264215"/>
    </source>
</evidence>
<dbReference type="EMBL" id="DQBS01000169">
    <property type="protein sequence ID" value="HCO70413.1"/>
    <property type="molecule type" value="Genomic_DNA"/>
</dbReference>
<comment type="caution">
    <text evidence="9">The sequence shown here is derived from an EMBL/GenBank/DDBJ whole genome shotgun (WGS) entry which is preliminary data.</text>
</comment>
<gene>
    <name evidence="9" type="ORF">DIT26_07565</name>
</gene>
<comment type="similarity">
    <text evidence="1 7">Belongs to the ferritin family. Prokaryotic subfamily.</text>
</comment>
<dbReference type="PROSITE" id="PS50905">
    <property type="entry name" value="FERRITIN_LIKE"/>
    <property type="match status" value="1"/>
</dbReference>
<accession>A0A3D3TPM6</accession>
<dbReference type="GO" id="GO:0006826">
    <property type="term" value="P:iron ion transport"/>
    <property type="evidence" value="ECO:0007669"/>
    <property type="project" value="InterPro"/>
</dbReference>
<dbReference type="Pfam" id="PF00210">
    <property type="entry name" value="Ferritin"/>
    <property type="match status" value="1"/>
</dbReference>
<dbReference type="PANTHER" id="PTHR11431:SF127">
    <property type="entry name" value="BACTERIAL NON-HEME FERRITIN"/>
    <property type="match status" value="1"/>
</dbReference>
<proteinExistence type="inferred from homology"/>
<dbReference type="Gene3D" id="1.20.1260.10">
    <property type="match status" value="1"/>
</dbReference>
<evidence type="ECO:0000313" key="9">
    <source>
        <dbReference type="EMBL" id="HCO70413.1"/>
    </source>
</evidence>
<evidence type="ECO:0000256" key="2">
    <source>
        <dbReference type="ARBA" id="ARBA00022434"/>
    </source>
</evidence>
<dbReference type="GO" id="GO:0006879">
    <property type="term" value="P:intracellular iron ion homeostasis"/>
    <property type="evidence" value="ECO:0007669"/>
    <property type="project" value="UniProtKB-KW"/>
</dbReference>
<dbReference type="FunFam" id="1.20.1260.10:FF:000001">
    <property type="entry name" value="Non-heme ferritin"/>
    <property type="match status" value="1"/>
</dbReference>
<dbReference type="AlphaFoldDB" id="A0A3D3TPM6"/>
<comment type="subcellular location">
    <subcellularLocation>
        <location evidence="7">Cytoplasm</location>
    </subcellularLocation>
</comment>
<comment type="function">
    <text evidence="7">Iron-storage protein.</text>
</comment>
<evidence type="ECO:0000256" key="1">
    <source>
        <dbReference type="ARBA" id="ARBA00006950"/>
    </source>
</evidence>
<keyword evidence="5 6" id="KW-0408">Iron</keyword>
<comment type="catalytic activity">
    <reaction evidence="7">
        <text>4 Fe(2+) + O2 + 6 H2O = 4 iron(III) oxide-hydroxide + 12 H(+)</text>
        <dbReference type="Rhea" id="RHEA:11972"/>
        <dbReference type="ChEBI" id="CHEBI:15377"/>
        <dbReference type="ChEBI" id="CHEBI:15378"/>
        <dbReference type="ChEBI" id="CHEBI:15379"/>
        <dbReference type="ChEBI" id="CHEBI:29033"/>
        <dbReference type="ChEBI" id="CHEBI:78619"/>
        <dbReference type="EC" id="1.16.3.2"/>
    </reaction>
</comment>
<keyword evidence="3 6" id="KW-0479">Metal-binding</keyword>
<feature type="binding site" evidence="6">
    <location>
        <position position="17"/>
    </location>
    <ligand>
        <name>Fe cation</name>
        <dbReference type="ChEBI" id="CHEBI:24875"/>
        <label>1</label>
    </ligand>
</feature>
<keyword evidence="4" id="KW-0560">Oxidoreductase</keyword>
<evidence type="ECO:0000256" key="3">
    <source>
        <dbReference type="ARBA" id="ARBA00022723"/>
    </source>
</evidence>
<dbReference type="InterPro" id="IPR008331">
    <property type="entry name" value="Ferritin_DPS_dom"/>
</dbReference>
<organism evidence="9 10">
    <name type="scientific">Mesotoga infera</name>
    <dbReference type="NCBI Taxonomy" id="1236046"/>
    <lineage>
        <taxon>Bacteria</taxon>
        <taxon>Thermotogati</taxon>
        <taxon>Thermotogota</taxon>
        <taxon>Thermotogae</taxon>
        <taxon>Kosmotogales</taxon>
        <taxon>Kosmotogaceae</taxon>
        <taxon>Mesotoga</taxon>
    </lineage>
</organism>